<dbReference type="Gene3D" id="1.20.58.1910">
    <property type="match status" value="1"/>
</dbReference>
<protein>
    <submittedName>
        <fullName evidence="2">Phosphohydrolase</fullName>
    </submittedName>
</protein>
<keyword evidence="3" id="KW-1185">Reference proteome</keyword>
<gene>
    <name evidence="2" type="ORF">SD71_21680</name>
</gene>
<dbReference type="SUPFAM" id="SSF109604">
    <property type="entry name" value="HD-domain/PDEase-like"/>
    <property type="match status" value="1"/>
</dbReference>
<feature type="domain" description="HD" evidence="1">
    <location>
        <begin position="27"/>
        <end position="128"/>
    </location>
</feature>
<proteinExistence type="predicted"/>
<name>A0ABR4ZZM2_9BACL</name>
<accession>A0ABR4ZZM2</accession>
<dbReference type="Gene3D" id="1.10.472.50">
    <property type="entry name" value="HD-domain/PDEase-like"/>
    <property type="match status" value="1"/>
</dbReference>
<dbReference type="InterPro" id="IPR003607">
    <property type="entry name" value="HD/PDEase_dom"/>
</dbReference>
<evidence type="ECO:0000313" key="3">
    <source>
        <dbReference type="Proteomes" id="UP000054526"/>
    </source>
</evidence>
<sequence>MDFTSEWIRQAEKYVQQELGADASGHDWQHIERVRKWAVKIAERENADVFVCELAALLHDVADVKLNPSKEGGLRKVSGWLEANRVDIAIGQHVMEIISTMSYNGGQNPPMRTLEGKVVQDADRLDALGAIGIARTFAYSGWKGRLIHHPDQAETAIAHFYDKLLRLKDLMNTSYAKELAESRHAFMEAYLEQFYREWDPNVS</sequence>
<dbReference type="PANTHER" id="PTHR33594">
    <property type="entry name" value="SUPERFAMILY HYDROLASE, PUTATIVE (AFU_ORTHOLOGUE AFUA_1G03035)-RELATED"/>
    <property type="match status" value="1"/>
</dbReference>
<dbReference type="PANTHER" id="PTHR33594:SF1">
    <property type="entry name" value="HD_PDEASE DOMAIN-CONTAINING PROTEIN"/>
    <property type="match status" value="1"/>
</dbReference>
<dbReference type="EMBL" id="JXAL01000034">
    <property type="protein sequence ID" value="KIL34246.1"/>
    <property type="molecule type" value="Genomic_DNA"/>
</dbReference>
<dbReference type="CDD" id="cd00077">
    <property type="entry name" value="HDc"/>
    <property type="match status" value="1"/>
</dbReference>
<dbReference type="Proteomes" id="UP000054526">
    <property type="component" value="Unassembled WGS sequence"/>
</dbReference>
<dbReference type="InterPro" id="IPR006674">
    <property type="entry name" value="HD_domain"/>
</dbReference>
<reference evidence="2 3" key="1">
    <citation type="submission" date="2014-12" db="EMBL/GenBank/DDBJ databases">
        <title>Draft genome sequence of Cohnella kolymensis strain B-2846.</title>
        <authorList>
            <person name="Karlyshev A.V."/>
            <person name="Kudryashova E.B."/>
        </authorList>
    </citation>
    <scope>NUCLEOTIDE SEQUENCE [LARGE SCALE GENOMIC DNA]</scope>
    <source>
        <strain evidence="2 3">VKM B-2846</strain>
    </source>
</reference>
<dbReference type="RefSeq" id="WP_041067997.1">
    <property type="nucleotide sequence ID" value="NZ_JXAL01000034.1"/>
</dbReference>
<dbReference type="SMART" id="SM00471">
    <property type="entry name" value="HDc"/>
    <property type="match status" value="1"/>
</dbReference>
<evidence type="ECO:0000259" key="1">
    <source>
        <dbReference type="PROSITE" id="PS51831"/>
    </source>
</evidence>
<dbReference type="Pfam" id="PF01966">
    <property type="entry name" value="HD"/>
    <property type="match status" value="1"/>
</dbReference>
<evidence type="ECO:0000313" key="2">
    <source>
        <dbReference type="EMBL" id="KIL34246.1"/>
    </source>
</evidence>
<dbReference type="PROSITE" id="PS51831">
    <property type="entry name" value="HD"/>
    <property type="match status" value="1"/>
</dbReference>
<organism evidence="2 3">
    <name type="scientific">Cohnella kolymensis</name>
    <dbReference type="NCBI Taxonomy" id="1590652"/>
    <lineage>
        <taxon>Bacteria</taxon>
        <taxon>Bacillati</taxon>
        <taxon>Bacillota</taxon>
        <taxon>Bacilli</taxon>
        <taxon>Bacillales</taxon>
        <taxon>Paenibacillaceae</taxon>
        <taxon>Cohnella</taxon>
    </lineage>
</organism>
<comment type="caution">
    <text evidence="2">The sequence shown here is derived from an EMBL/GenBank/DDBJ whole genome shotgun (WGS) entry which is preliminary data.</text>
</comment>